<dbReference type="STRING" id="285473.A4G23_00527"/>
<dbReference type="AlphaFoldDB" id="A0A1D8FX08"/>
<proteinExistence type="predicted"/>
<feature type="region of interest" description="Disordered" evidence="2">
    <location>
        <begin position="1"/>
        <end position="22"/>
    </location>
</feature>
<gene>
    <name evidence="4" type="ORF">A4G23_00527</name>
</gene>
<evidence type="ECO:0000313" key="4">
    <source>
        <dbReference type="EMBL" id="AOT57737.1"/>
    </source>
</evidence>
<dbReference type="Proteomes" id="UP000095349">
    <property type="component" value="Chromosome"/>
</dbReference>
<dbReference type="RefSeq" id="WP_031128219.1">
    <property type="nucleotide sequence ID" value="NZ_CP017316.1"/>
</dbReference>
<dbReference type="PATRIC" id="fig|285473.5.peg.569"/>
<dbReference type="CDD" id="cd16936">
    <property type="entry name" value="HATPase_RsbW-like"/>
    <property type="match status" value="1"/>
</dbReference>
<dbReference type="InterPro" id="IPR036890">
    <property type="entry name" value="HATPase_C_sf"/>
</dbReference>
<feature type="domain" description="Histidine kinase/HSP90-like ATPase" evidence="3">
    <location>
        <begin position="11"/>
        <end position="133"/>
    </location>
</feature>
<dbReference type="EMBL" id="CP017316">
    <property type="protein sequence ID" value="AOT57737.1"/>
    <property type="molecule type" value="Genomic_DNA"/>
</dbReference>
<dbReference type="Pfam" id="PF13581">
    <property type="entry name" value="HATPase_c_2"/>
    <property type="match status" value="1"/>
</dbReference>
<dbReference type="PANTHER" id="PTHR35526:SF3">
    <property type="entry name" value="ANTI-SIGMA-F FACTOR RSBW"/>
    <property type="match status" value="1"/>
</dbReference>
<keyword evidence="4" id="KW-0418">Kinase</keyword>
<dbReference type="SUPFAM" id="SSF55874">
    <property type="entry name" value="ATPase domain of HSP90 chaperone/DNA topoisomerase II/histidine kinase"/>
    <property type="match status" value="1"/>
</dbReference>
<accession>A0A1D8FX08</accession>
<keyword evidence="1" id="KW-0723">Serine/threonine-protein kinase</keyword>
<dbReference type="GeneID" id="91401970"/>
<evidence type="ECO:0000256" key="1">
    <source>
        <dbReference type="ARBA" id="ARBA00022527"/>
    </source>
</evidence>
<name>A0A1D8FX08_9ACTN</name>
<dbReference type="GO" id="GO:0004674">
    <property type="term" value="F:protein serine/threonine kinase activity"/>
    <property type="evidence" value="ECO:0007669"/>
    <property type="project" value="UniProtKB-KW"/>
</dbReference>
<dbReference type="OrthoDB" id="4278662at2"/>
<protein>
    <submittedName>
        <fullName evidence="4">Histidine kinase-, DNA gyrase B-, and HSP90-like ATPase</fullName>
    </submittedName>
</protein>
<dbReference type="InterPro" id="IPR050267">
    <property type="entry name" value="Anti-sigma-factor_SerPK"/>
</dbReference>
<reference evidence="4 5" key="1">
    <citation type="submission" date="2016-09" db="EMBL/GenBank/DDBJ databases">
        <title>Streptomyces rubrolavendulae MJM4426 Genome sequencing and assembly.</title>
        <authorList>
            <person name="Kim J.-G."/>
        </authorList>
    </citation>
    <scope>NUCLEOTIDE SEQUENCE [LARGE SCALE GENOMIC DNA]</scope>
    <source>
        <strain evidence="4 5">MJM4426</strain>
    </source>
</reference>
<dbReference type="PANTHER" id="PTHR35526">
    <property type="entry name" value="ANTI-SIGMA-F FACTOR RSBW-RELATED"/>
    <property type="match status" value="1"/>
</dbReference>
<organism evidence="4 5">
    <name type="scientific">Streptomyces rubrolavendulae</name>
    <dbReference type="NCBI Taxonomy" id="285473"/>
    <lineage>
        <taxon>Bacteria</taxon>
        <taxon>Bacillati</taxon>
        <taxon>Actinomycetota</taxon>
        <taxon>Actinomycetes</taxon>
        <taxon>Kitasatosporales</taxon>
        <taxon>Streptomycetaceae</taxon>
        <taxon>Streptomyces</taxon>
    </lineage>
</organism>
<evidence type="ECO:0000313" key="5">
    <source>
        <dbReference type="Proteomes" id="UP000095349"/>
    </source>
</evidence>
<dbReference type="KEGG" id="srn:A4G23_00527"/>
<dbReference type="InterPro" id="IPR003594">
    <property type="entry name" value="HATPase_dom"/>
</dbReference>
<keyword evidence="5" id="KW-1185">Reference proteome</keyword>
<evidence type="ECO:0000259" key="3">
    <source>
        <dbReference type="Pfam" id="PF13581"/>
    </source>
</evidence>
<sequence length="142" mass="15517">MADHREASITLPSDPASVPAARGQVSDVLAEWGLPAGTDPAETIRLIVSELVTNAVQHTSGRSPFFTVELRLERDERLRIGVTDSHPRWPRRLPAAVQQDNGRGMAIVRWLTAEHGGRMAVTPTDEGGKTVWIALPWTPGRP</sequence>
<dbReference type="Gene3D" id="3.30.565.10">
    <property type="entry name" value="Histidine kinase-like ATPase, C-terminal domain"/>
    <property type="match status" value="1"/>
</dbReference>
<keyword evidence="4" id="KW-0808">Transferase</keyword>
<evidence type="ECO:0000256" key="2">
    <source>
        <dbReference type="SAM" id="MobiDB-lite"/>
    </source>
</evidence>